<feature type="domain" description="Membrane insertase YidC/Oxa/ALB C-terminal" evidence="18">
    <location>
        <begin position="33"/>
        <end position="222"/>
    </location>
</feature>
<dbReference type="PANTHER" id="PTHR12428">
    <property type="entry name" value="OXA1"/>
    <property type="match status" value="1"/>
</dbReference>
<dbReference type="InterPro" id="IPR001708">
    <property type="entry name" value="YidC/ALB3/OXA1/COX18"/>
</dbReference>
<feature type="transmembrane region" description="Helical" evidence="17">
    <location>
        <begin position="30"/>
        <end position="52"/>
    </location>
</feature>
<protein>
    <recommendedName>
        <fullName evidence="3">Membrane protein insertase YidC</fullName>
    </recommendedName>
    <alternativeName>
        <fullName evidence="15">Foldase YidC</fullName>
    </alternativeName>
    <alternativeName>
        <fullName evidence="14">Membrane integrase YidC</fullName>
    </alternativeName>
    <alternativeName>
        <fullName evidence="13">Membrane protein YidC</fullName>
    </alternativeName>
</protein>
<feature type="transmembrane region" description="Helical" evidence="17">
    <location>
        <begin position="98"/>
        <end position="119"/>
    </location>
</feature>
<feature type="transmembrane region" description="Helical" evidence="17">
    <location>
        <begin position="192"/>
        <end position="215"/>
    </location>
</feature>
<evidence type="ECO:0000256" key="2">
    <source>
        <dbReference type="ARBA" id="ARBA00010527"/>
    </source>
</evidence>
<evidence type="ECO:0000313" key="19">
    <source>
        <dbReference type="EMBL" id="GLY76452.1"/>
    </source>
</evidence>
<evidence type="ECO:0000256" key="8">
    <source>
        <dbReference type="ARBA" id="ARBA00022989"/>
    </source>
</evidence>
<evidence type="ECO:0000256" key="12">
    <source>
        <dbReference type="ARBA" id="ARBA00026028"/>
    </source>
</evidence>
<evidence type="ECO:0000259" key="18">
    <source>
        <dbReference type="Pfam" id="PF02096"/>
    </source>
</evidence>
<keyword evidence="6 16" id="KW-0812">Transmembrane</keyword>
<dbReference type="Proteomes" id="UP001165135">
    <property type="component" value="Unassembled WGS sequence"/>
</dbReference>
<dbReference type="PANTHER" id="PTHR12428:SF65">
    <property type="entry name" value="CYTOCHROME C OXIDASE ASSEMBLY PROTEIN COX18, MITOCHONDRIAL"/>
    <property type="match status" value="1"/>
</dbReference>
<keyword evidence="9 17" id="KW-0472">Membrane</keyword>
<dbReference type="InterPro" id="IPR047196">
    <property type="entry name" value="YidC_ALB_C"/>
</dbReference>
<evidence type="ECO:0000256" key="14">
    <source>
        <dbReference type="ARBA" id="ARBA00033245"/>
    </source>
</evidence>
<sequence length="230" mass="24526">MFALFDAAVGVAYHLVTGLMSLLEPLTGGLSAAVAVIAFTACVRLALLPLSVRQARANQARLRLEPQVKKLRERHRADPVRAHQEIGALYRAEGTSMWAGIGPSLLQMPVFAVVYRIFLSPAVGGHANLLLAHTLLGTPLGARWLLSAGAFGPHGLVFLGLFALLAVVAWWTSRQAPTPPGPLGRVTRVLPYGTLLVAAYVPLAAGLYVLTTTLWTAAERAILWRTPAGT</sequence>
<evidence type="ECO:0000256" key="9">
    <source>
        <dbReference type="ARBA" id="ARBA00023136"/>
    </source>
</evidence>
<evidence type="ECO:0000313" key="20">
    <source>
        <dbReference type="Proteomes" id="UP001165135"/>
    </source>
</evidence>
<evidence type="ECO:0000256" key="10">
    <source>
        <dbReference type="ARBA" id="ARBA00023186"/>
    </source>
</evidence>
<evidence type="ECO:0000256" key="17">
    <source>
        <dbReference type="SAM" id="Phobius"/>
    </source>
</evidence>
<reference evidence="19" key="1">
    <citation type="submission" date="2023-03" db="EMBL/GenBank/DDBJ databases">
        <title>Actinoallomurus iriomotensis NBRC 103681.</title>
        <authorList>
            <person name="Ichikawa N."/>
            <person name="Sato H."/>
            <person name="Tonouchi N."/>
        </authorList>
    </citation>
    <scope>NUCLEOTIDE SEQUENCE</scope>
    <source>
        <strain evidence="19">NBRC 103681</strain>
    </source>
</reference>
<name>A0A9W6RLY5_9ACTN</name>
<dbReference type="InterPro" id="IPR028055">
    <property type="entry name" value="YidC/Oxa/ALB_C"/>
</dbReference>
<proteinExistence type="inferred from homology"/>
<dbReference type="CDD" id="cd20070">
    <property type="entry name" value="5TM_YidC_Alb3"/>
    <property type="match status" value="1"/>
</dbReference>
<dbReference type="GO" id="GO:0051205">
    <property type="term" value="P:protein insertion into membrane"/>
    <property type="evidence" value="ECO:0007669"/>
    <property type="project" value="TreeGrafter"/>
</dbReference>
<evidence type="ECO:0000256" key="4">
    <source>
        <dbReference type="ARBA" id="ARBA00022448"/>
    </source>
</evidence>
<dbReference type="AlphaFoldDB" id="A0A9W6RLY5"/>
<organism evidence="19 20">
    <name type="scientific">Actinoallomurus iriomotensis</name>
    <dbReference type="NCBI Taxonomy" id="478107"/>
    <lineage>
        <taxon>Bacteria</taxon>
        <taxon>Bacillati</taxon>
        <taxon>Actinomycetota</taxon>
        <taxon>Actinomycetes</taxon>
        <taxon>Streptosporangiales</taxon>
        <taxon>Thermomonosporaceae</taxon>
        <taxon>Actinoallomurus</taxon>
    </lineage>
</organism>
<evidence type="ECO:0000256" key="13">
    <source>
        <dbReference type="ARBA" id="ARBA00031538"/>
    </source>
</evidence>
<dbReference type="GO" id="GO:0015031">
    <property type="term" value="P:protein transport"/>
    <property type="evidence" value="ECO:0007669"/>
    <property type="project" value="UniProtKB-KW"/>
</dbReference>
<evidence type="ECO:0000256" key="5">
    <source>
        <dbReference type="ARBA" id="ARBA00022475"/>
    </source>
</evidence>
<comment type="subcellular location">
    <subcellularLocation>
        <location evidence="1">Cell membrane</location>
        <topology evidence="1">Multi-pass membrane protein</topology>
    </subcellularLocation>
    <subcellularLocation>
        <location evidence="16">Membrane</location>
        <topology evidence="16">Multi-pass membrane protein</topology>
    </subcellularLocation>
</comment>
<dbReference type="Pfam" id="PF02096">
    <property type="entry name" value="60KD_IMP"/>
    <property type="match status" value="1"/>
</dbReference>
<dbReference type="EMBL" id="BSTJ01000005">
    <property type="protein sequence ID" value="GLY76452.1"/>
    <property type="molecule type" value="Genomic_DNA"/>
</dbReference>
<evidence type="ECO:0000256" key="3">
    <source>
        <dbReference type="ARBA" id="ARBA00015325"/>
    </source>
</evidence>
<evidence type="ECO:0000256" key="16">
    <source>
        <dbReference type="RuleBase" id="RU003945"/>
    </source>
</evidence>
<evidence type="ECO:0000256" key="6">
    <source>
        <dbReference type="ARBA" id="ARBA00022692"/>
    </source>
</evidence>
<keyword evidence="8 17" id="KW-1133">Transmembrane helix</keyword>
<feature type="transmembrane region" description="Helical" evidence="17">
    <location>
        <begin position="153"/>
        <end position="172"/>
    </location>
</feature>
<comment type="function">
    <text evidence="11">Required for the insertion and/or proper folding and/or complex formation of integral membrane proteins into the membrane. Involved in integration of membrane proteins that insert both dependently and independently of the Sec translocase complex, as well as at least some lipoproteins. Aids folding of multispanning membrane proteins.</text>
</comment>
<gene>
    <name evidence="19" type="primary">yidC</name>
    <name evidence="19" type="ORF">Airi01_047190</name>
</gene>
<dbReference type="GO" id="GO:0032977">
    <property type="term" value="F:membrane insertase activity"/>
    <property type="evidence" value="ECO:0007669"/>
    <property type="project" value="InterPro"/>
</dbReference>
<evidence type="ECO:0000256" key="15">
    <source>
        <dbReference type="ARBA" id="ARBA00033342"/>
    </source>
</evidence>
<comment type="similarity">
    <text evidence="2">Belongs to the OXA1/ALB3/YidC family. Type 1 subfamily.</text>
</comment>
<comment type="caution">
    <text evidence="19">The sequence shown here is derived from an EMBL/GenBank/DDBJ whole genome shotgun (WGS) entry which is preliminary data.</text>
</comment>
<keyword evidence="4" id="KW-0813">Transport</keyword>
<dbReference type="GO" id="GO:0005886">
    <property type="term" value="C:plasma membrane"/>
    <property type="evidence" value="ECO:0007669"/>
    <property type="project" value="UniProtKB-SubCell"/>
</dbReference>
<keyword evidence="7" id="KW-0653">Protein transport</keyword>
<evidence type="ECO:0000256" key="7">
    <source>
        <dbReference type="ARBA" id="ARBA00022927"/>
    </source>
</evidence>
<keyword evidence="10" id="KW-0143">Chaperone</keyword>
<keyword evidence="5" id="KW-1003">Cell membrane</keyword>
<comment type="subunit">
    <text evidence="12">Interacts with the Sec translocase complex via SecD. Specifically interacts with transmembrane segments of nascent integral membrane proteins during membrane integration.</text>
</comment>
<dbReference type="RefSeq" id="WP_285624827.1">
    <property type="nucleotide sequence ID" value="NZ_BSTJ01000005.1"/>
</dbReference>
<evidence type="ECO:0000256" key="11">
    <source>
        <dbReference type="ARBA" id="ARBA00025034"/>
    </source>
</evidence>
<evidence type="ECO:0000256" key="1">
    <source>
        <dbReference type="ARBA" id="ARBA00004651"/>
    </source>
</evidence>
<accession>A0A9W6RLY5</accession>
<dbReference type="NCBIfam" id="TIGR03592">
    <property type="entry name" value="yidC_oxa1_cterm"/>
    <property type="match status" value="1"/>
</dbReference>
<feature type="transmembrane region" description="Helical" evidence="17">
    <location>
        <begin position="125"/>
        <end position="146"/>
    </location>
</feature>